<evidence type="ECO:0000259" key="9">
    <source>
        <dbReference type="PROSITE" id="PS50862"/>
    </source>
</evidence>
<dbReference type="Gene3D" id="3.40.50.800">
    <property type="entry name" value="Anticodon-binding domain"/>
    <property type="match status" value="1"/>
</dbReference>
<dbReference type="InterPro" id="IPR045864">
    <property type="entry name" value="aa-tRNA-synth_II/BPL/LPL"/>
</dbReference>
<dbReference type="HOGENOM" id="CLU_015515_2_0_14"/>
<dbReference type="AlphaFoldDB" id="B3QZV4"/>
<evidence type="ECO:0000256" key="1">
    <source>
        <dbReference type="ARBA" id="ARBA00008226"/>
    </source>
</evidence>
<protein>
    <recommendedName>
        <fullName evidence="2">glycine--tRNA ligase</fullName>
        <ecNumber evidence="2">6.1.1.14</ecNumber>
    </recommendedName>
</protein>
<dbReference type="EC" id="6.1.1.14" evidence="2"/>
<organism evidence="11">
    <name type="scientific">Phytoplasma mali (strain AT)</name>
    <dbReference type="NCBI Taxonomy" id="482235"/>
    <lineage>
        <taxon>Bacteria</taxon>
        <taxon>Bacillati</taxon>
        <taxon>Mycoplasmatota</taxon>
        <taxon>Mollicutes</taxon>
        <taxon>Acholeplasmatales</taxon>
        <taxon>Acholeplasmataceae</taxon>
        <taxon>Candidatus Phytoplasma</taxon>
        <taxon>16SrX (Apple proliferation group)</taxon>
    </lineage>
</organism>
<dbReference type="SUPFAM" id="SSF55681">
    <property type="entry name" value="Class II aaRS and biotin synthetases"/>
    <property type="match status" value="1"/>
</dbReference>
<sequence length="452" mass="53597">MTSLDKIFIFAKQTGFVFASSEIYGGFANSFDYGHLGSLLKQNIKKAWLKKFIQEQENNILFDSAILLNPQVWEASEHVSHFSDPLIENKDDNKRYRADKLINQNDYKLNISGWSFEQMQKYIIDHKLLGTRNWSSVKNFNMLFQTYQGVVEEKSKKVYLRPETAQGIFINFKNILKTARKKIPFGVGQIGKSFRNEITPGNFIFRTCEFEQMELEFFCEPGTQKKWFLYWKKYVNDFLLSLGINSKNLMLKDYLPEDLSHYSDFTTDVLFNFPWGFSELWGIASRRDFDLKKHQQFSKQNLTYLDEKNKKKYLPFVIEPSVGVERLFLAFLFNCYEEEKLNIKDTRQVLKIHPFLAPFKAAILPLNKKEHSSKAKKIYKDLMLYFEVCYEENQSIGKRYRKHDMIGTPFCITIDCQTFVDETCTIRNRDNLKQHRIFIKDIKKYLENKLLF</sequence>
<evidence type="ECO:0000313" key="11">
    <source>
        <dbReference type="Proteomes" id="UP000002020"/>
    </source>
</evidence>
<evidence type="ECO:0000256" key="3">
    <source>
        <dbReference type="ARBA" id="ARBA00022490"/>
    </source>
</evidence>
<dbReference type="NCBIfam" id="TIGR00389">
    <property type="entry name" value="glyS_dimeric"/>
    <property type="match status" value="1"/>
</dbReference>
<keyword evidence="6" id="KW-0067">ATP-binding</keyword>
<dbReference type="InterPro" id="IPR027031">
    <property type="entry name" value="Gly-tRNA_synthase/POLG2"/>
</dbReference>
<proteinExistence type="inferred from homology"/>
<dbReference type="InterPro" id="IPR036621">
    <property type="entry name" value="Anticodon-bd_dom_sf"/>
</dbReference>
<evidence type="ECO:0000256" key="6">
    <source>
        <dbReference type="ARBA" id="ARBA00022840"/>
    </source>
</evidence>
<dbReference type="PRINTS" id="PR01043">
    <property type="entry name" value="TRNASYNTHGLY"/>
</dbReference>
<dbReference type="Pfam" id="PF03129">
    <property type="entry name" value="HGTP_anticodon"/>
    <property type="match status" value="1"/>
</dbReference>
<reference evidence="10 11" key="1">
    <citation type="journal article" date="2008" name="BMC Genomics">
        <title>The linear chromosome of the plant-pathogenic mycoplasma 'Candidatus Phytoplasma mali'.</title>
        <authorList>
            <person name="Kube M."/>
            <person name="Schneider B."/>
            <person name="Kuhl H."/>
            <person name="Dandekar T."/>
            <person name="Heitmann K."/>
            <person name="Migdoll A.M."/>
            <person name="Reinhardt R."/>
            <person name="Seemueller E."/>
        </authorList>
    </citation>
    <scope>NUCLEOTIDE SEQUENCE [LARGE SCALE GENOMIC DNA]</scope>
    <source>
        <strain evidence="10 11">AT</strain>
    </source>
</reference>
<dbReference type="CDD" id="cd00774">
    <property type="entry name" value="GlyRS-like_core"/>
    <property type="match status" value="1"/>
</dbReference>
<keyword evidence="7" id="KW-0648">Protein biosynthesis</keyword>
<dbReference type="SUPFAM" id="SSF52954">
    <property type="entry name" value="Class II aaRS ABD-related"/>
    <property type="match status" value="1"/>
</dbReference>
<evidence type="ECO:0000313" key="10">
    <source>
        <dbReference type="EMBL" id="CAP18491.1"/>
    </source>
</evidence>
<dbReference type="STRING" id="37692.ATP_00304"/>
<dbReference type="PANTHER" id="PTHR10745">
    <property type="entry name" value="GLYCYL-TRNA SYNTHETASE/DNA POLYMERASE SUBUNIT GAMMA-2"/>
    <property type="match status" value="1"/>
</dbReference>
<keyword evidence="4 10" id="KW-0436">Ligase</keyword>
<evidence type="ECO:0000256" key="8">
    <source>
        <dbReference type="ARBA" id="ARBA00023146"/>
    </source>
</evidence>
<keyword evidence="11" id="KW-1185">Reference proteome</keyword>
<dbReference type="GO" id="GO:0005524">
    <property type="term" value="F:ATP binding"/>
    <property type="evidence" value="ECO:0007669"/>
    <property type="project" value="UniProtKB-KW"/>
</dbReference>
<dbReference type="Proteomes" id="UP000002020">
    <property type="component" value="Chromosome"/>
</dbReference>
<dbReference type="InterPro" id="IPR002315">
    <property type="entry name" value="tRNA-synt_gly"/>
</dbReference>
<evidence type="ECO:0000256" key="2">
    <source>
        <dbReference type="ARBA" id="ARBA00012829"/>
    </source>
</evidence>
<evidence type="ECO:0000256" key="7">
    <source>
        <dbReference type="ARBA" id="ARBA00022917"/>
    </source>
</evidence>
<evidence type="ECO:0000256" key="4">
    <source>
        <dbReference type="ARBA" id="ARBA00022598"/>
    </source>
</evidence>
<dbReference type="GO" id="GO:0005737">
    <property type="term" value="C:cytoplasm"/>
    <property type="evidence" value="ECO:0007669"/>
    <property type="project" value="InterPro"/>
</dbReference>
<dbReference type="EMBL" id="CU469464">
    <property type="protein sequence ID" value="CAP18491.1"/>
    <property type="molecule type" value="Genomic_DNA"/>
</dbReference>
<dbReference type="InterPro" id="IPR006195">
    <property type="entry name" value="aa-tRNA-synth_II"/>
</dbReference>
<gene>
    <name evidence="10" type="primary">glyQS</name>
    <name evidence="10" type="ordered locus">ATP_00304</name>
</gene>
<dbReference type="GO" id="GO:0006426">
    <property type="term" value="P:glycyl-tRNA aminoacylation"/>
    <property type="evidence" value="ECO:0007669"/>
    <property type="project" value="InterPro"/>
</dbReference>
<dbReference type="PANTHER" id="PTHR10745:SF8">
    <property type="entry name" value="DNA POLYMERASE SUBUNIT GAMMA-2, MITOCHONDRIAL"/>
    <property type="match status" value="1"/>
</dbReference>
<comment type="similarity">
    <text evidence="1">Belongs to the class-II aminoacyl-tRNA synthetase family.</text>
</comment>
<evidence type="ECO:0000256" key="5">
    <source>
        <dbReference type="ARBA" id="ARBA00022741"/>
    </source>
</evidence>
<keyword evidence="5" id="KW-0547">Nucleotide-binding</keyword>
<accession>B3QZV4</accession>
<dbReference type="eggNOG" id="COG0423">
    <property type="taxonomic scope" value="Bacteria"/>
</dbReference>
<dbReference type="InterPro" id="IPR033731">
    <property type="entry name" value="GlyRS-like_core"/>
</dbReference>
<dbReference type="NCBIfam" id="NF003211">
    <property type="entry name" value="PRK04173.1"/>
    <property type="match status" value="1"/>
</dbReference>
<keyword evidence="3" id="KW-0963">Cytoplasm</keyword>
<dbReference type="GO" id="GO:0004820">
    <property type="term" value="F:glycine-tRNA ligase activity"/>
    <property type="evidence" value="ECO:0007669"/>
    <property type="project" value="UniProtKB-EC"/>
</dbReference>
<dbReference type="InterPro" id="IPR002314">
    <property type="entry name" value="aa-tRNA-synt_IIb"/>
</dbReference>
<dbReference type="Gene3D" id="3.30.930.10">
    <property type="entry name" value="Bira Bifunctional Protein, Domain 2"/>
    <property type="match status" value="1"/>
</dbReference>
<dbReference type="Pfam" id="PF00587">
    <property type="entry name" value="tRNA-synt_2b"/>
    <property type="match status" value="1"/>
</dbReference>
<dbReference type="KEGG" id="pml:ATP_00304"/>
<dbReference type="PROSITE" id="PS50862">
    <property type="entry name" value="AA_TRNA_LIGASE_II"/>
    <property type="match status" value="1"/>
</dbReference>
<feature type="domain" description="Aminoacyl-transfer RNA synthetases class-II family profile" evidence="9">
    <location>
        <begin position="113"/>
        <end position="354"/>
    </location>
</feature>
<dbReference type="InterPro" id="IPR004154">
    <property type="entry name" value="Anticodon-bd"/>
</dbReference>
<name>B3QZV4_PHYMT</name>
<keyword evidence="8 10" id="KW-0030">Aminoacyl-tRNA synthetase</keyword>